<dbReference type="InterPro" id="IPR026444">
    <property type="entry name" value="Secre_tail"/>
</dbReference>
<feature type="domain" description="Secretion system C-terminal sorting" evidence="1">
    <location>
        <begin position="162"/>
        <end position="236"/>
    </location>
</feature>
<reference evidence="2 3" key="1">
    <citation type="submission" date="2021-03" db="EMBL/GenBank/DDBJ databases">
        <title>Fibrella sp. HMF5036 genome sequencing and assembly.</title>
        <authorList>
            <person name="Kang H."/>
            <person name="Kim H."/>
            <person name="Bae S."/>
            <person name="Joh K."/>
        </authorList>
    </citation>
    <scope>NUCLEOTIDE SEQUENCE [LARGE SCALE GENOMIC DNA]</scope>
    <source>
        <strain evidence="2 3">HMF5036</strain>
    </source>
</reference>
<protein>
    <submittedName>
        <fullName evidence="2">T9SS type A sorting domain-containing protein</fullName>
    </submittedName>
</protein>
<dbReference type="EMBL" id="JAFMYU010000037">
    <property type="protein sequence ID" value="MBO0934768.1"/>
    <property type="molecule type" value="Genomic_DNA"/>
</dbReference>
<proteinExistence type="predicted"/>
<comment type="caution">
    <text evidence="2">The sequence shown here is derived from an EMBL/GenBank/DDBJ whole genome shotgun (WGS) entry which is preliminary data.</text>
</comment>
<feature type="non-terminal residue" evidence="2">
    <location>
        <position position="1"/>
    </location>
</feature>
<evidence type="ECO:0000313" key="3">
    <source>
        <dbReference type="Proteomes" id="UP000664795"/>
    </source>
</evidence>
<sequence>VNPLPSPPVITAKGQLIFCDGDFVTLQSNSPFRTIWSTGDSTQVLIVRQGGTFSARTRDNNGCLSPNSGFILTATRPRPAPPMLQQVGTFLLEASGAPANERYYWRRGTDSLTVATAQLRVTQSGQYSVRTANTYSPTLVCLSLPSTPYDYALPTNGEALSIYPNPSPDGNFLIESLEDLSNAAITIYTLSGQVVYKTDATTLGERKQLQLYMLLPGPYILQLQSTGLKTSKRIQIGQ</sequence>
<organism evidence="2 3">
    <name type="scientific">Fibrella aquatilis</name>
    <dbReference type="NCBI Taxonomy" id="2817059"/>
    <lineage>
        <taxon>Bacteria</taxon>
        <taxon>Pseudomonadati</taxon>
        <taxon>Bacteroidota</taxon>
        <taxon>Cytophagia</taxon>
        <taxon>Cytophagales</taxon>
        <taxon>Spirosomataceae</taxon>
        <taxon>Fibrella</taxon>
    </lineage>
</organism>
<accession>A0A939GBI6</accession>
<keyword evidence="3" id="KW-1185">Reference proteome</keyword>
<dbReference type="AlphaFoldDB" id="A0A939GBI6"/>
<evidence type="ECO:0000259" key="1">
    <source>
        <dbReference type="Pfam" id="PF18962"/>
    </source>
</evidence>
<evidence type="ECO:0000313" key="2">
    <source>
        <dbReference type="EMBL" id="MBO0934768.1"/>
    </source>
</evidence>
<dbReference type="RefSeq" id="WP_207338734.1">
    <property type="nucleotide sequence ID" value="NZ_JAFMYU010000037.1"/>
</dbReference>
<dbReference type="Proteomes" id="UP000664795">
    <property type="component" value="Unassembled WGS sequence"/>
</dbReference>
<dbReference type="NCBIfam" id="TIGR04183">
    <property type="entry name" value="Por_Secre_tail"/>
    <property type="match status" value="1"/>
</dbReference>
<gene>
    <name evidence="2" type="ORF">J2I48_27405</name>
</gene>
<dbReference type="Pfam" id="PF18962">
    <property type="entry name" value="Por_Secre_tail"/>
    <property type="match status" value="1"/>
</dbReference>
<name>A0A939GBI6_9BACT</name>